<dbReference type="GO" id="GO:0003755">
    <property type="term" value="F:peptidyl-prolyl cis-trans isomerase activity"/>
    <property type="evidence" value="ECO:0007669"/>
    <property type="project" value="UniProtKB-KW"/>
</dbReference>
<feature type="compositionally biased region" description="Acidic residues" evidence="10">
    <location>
        <begin position="13"/>
        <end position="40"/>
    </location>
</feature>
<dbReference type="SUPFAM" id="SSF54534">
    <property type="entry name" value="FKBP-like"/>
    <property type="match status" value="3"/>
</dbReference>
<dbReference type="OMA" id="EHMDTKK"/>
<evidence type="ECO:0000256" key="5">
    <source>
        <dbReference type="ARBA" id="ARBA00022860"/>
    </source>
</evidence>
<dbReference type="SUPFAM" id="SSF48452">
    <property type="entry name" value="TPR-like"/>
    <property type="match status" value="1"/>
</dbReference>
<dbReference type="PROSITE" id="PS50005">
    <property type="entry name" value="TPR"/>
    <property type="match status" value="1"/>
</dbReference>
<evidence type="ECO:0000313" key="12">
    <source>
        <dbReference type="EnsemblPlants" id="AET2Gv20626600.1"/>
    </source>
</evidence>
<keyword evidence="5" id="KW-0112">Calmodulin-binding</keyword>
<dbReference type="InterPro" id="IPR046357">
    <property type="entry name" value="PPIase_dom_sf"/>
</dbReference>
<evidence type="ECO:0000256" key="9">
    <source>
        <dbReference type="PROSITE-ProRule" id="PRU00339"/>
    </source>
</evidence>
<dbReference type="SMR" id="A0A453BTL8"/>
<dbReference type="Pfam" id="PF00254">
    <property type="entry name" value="FKBP_C"/>
    <property type="match status" value="3"/>
</dbReference>
<dbReference type="GO" id="GO:0070370">
    <property type="term" value="P:cellular heat acclimation"/>
    <property type="evidence" value="ECO:0007669"/>
    <property type="project" value="UniProtKB-ARBA"/>
</dbReference>
<comment type="catalytic activity">
    <reaction evidence="1 8">
        <text>[protein]-peptidylproline (omega=180) = [protein]-peptidylproline (omega=0)</text>
        <dbReference type="Rhea" id="RHEA:16237"/>
        <dbReference type="Rhea" id="RHEA-COMP:10747"/>
        <dbReference type="Rhea" id="RHEA-COMP:10748"/>
        <dbReference type="ChEBI" id="CHEBI:83833"/>
        <dbReference type="ChEBI" id="CHEBI:83834"/>
        <dbReference type="EC" id="5.2.1.8"/>
    </reaction>
</comment>
<dbReference type="AlphaFoldDB" id="A0A453BTL8"/>
<dbReference type="PROSITE" id="PS50059">
    <property type="entry name" value="FKBP_PPIASE"/>
    <property type="match status" value="3"/>
</dbReference>
<evidence type="ECO:0000256" key="2">
    <source>
        <dbReference type="ARBA" id="ARBA00013194"/>
    </source>
</evidence>
<dbReference type="Pfam" id="PF00515">
    <property type="entry name" value="TPR_1"/>
    <property type="match status" value="1"/>
</dbReference>
<evidence type="ECO:0000256" key="10">
    <source>
        <dbReference type="SAM" id="MobiDB-lite"/>
    </source>
</evidence>
<dbReference type="GeneID" id="109744277"/>
<dbReference type="EC" id="5.2.1.8" evidence="2 8"/>
<dbReference type="InterPro" id="IPR001179">
    <property type="entry name" value="PPIase_FKBP_dom"/>
</dbReference>
<dbReference type="Gramene" id="AET2Gv20626600.1">
    <property type="protein sequence ID" value="AET2Gv20626600.1"/>
    <property type="gene ID" value="AET2Gv20626600"/>
</dbReference>
<keyword evidence="4 9" id="KW-0802">TPR repeat</keyword>
<feature type="domain" description="PPIase FKBP-type" evidence="11">
    <location>
        <begin position="308"/>
        <end position="400"/>
    </location>
</feature>
<dbReference type="OrthoDB" id="1902587at2759"/>
<dbReference type="RefSeq" id="XP_020158971.1">
    <property type="nucleotide sequence ID" value="XM_020303382.4"/>
</dbReference>
<keyword evidence="3" id="KW-0677">Repeat</keyword>
<dbReference type="InterPro" id="IPR019734">
    <property type="entry name" value="TPR_rpt"/>
</dbReference>
<reference evidence="13" key="1">
    <citation type="journal article" date="2014" name="Science">
        <title>Ancient hybridizations among the ancestral genomes of bread wheat.</title>
        <authorList>
            <consortium name="International Wheat Genome Sequencing Consortium,"/>
            <person name="Marcussen T."/>
            <person name="Sandve S.R."/>
            <person name="Heier L."/>
            <person name="Spannagl M."/>
            <person name="Pfeifer M."/>
            <person name="Jakobsen K.S."/>
            <person name="Wulff B.B."/>
            <person name="Steuernagel B."/>
            <person name="Mayer K.F."/>
            <person name="Olsen O.A."/>
        </authorList>
    </citation>
    <scope>NUCLEOTIDE SEQUENCE [LARGE SCALE GENOMIC DNA]</scope>
    <source>
        <strain evidence="13">cv. AL8/78</strain>
    </source>
</reference>
<keyword evidence="6 8" id="KW-0697">Rotamase</keyword>
<accession>A0A453BTL8</accession>
<feature type="domain" description="PPIase FKBP-type" evidence="11">
    <location>
        <begin position="75"/>
        <end position="163"/>
    </location>
</feature>
<evidence type="ECO:0000259" key="11">
    <source>
        <dbReference type="PROSITE" id="PS50059"/>
    </source>
</evidence>
<evidence type="ECO:0000256" key="6">
    <source>
        <dbReference type="ARBA" id="ARBA00023110"/>
    </source>
</evidence>
<dbReference type="FunFam" id="3.10.50.40:FF:000012">
    <property type="entry name" value="Peptidylprolyl isomerase"/>
    <property type="match status" value="1"/>
</dbReference>
<dbReference type="PANTHER" id="PTHR46512">
    <property type="entry name" value="PEPTIDYLPROLYL ISOMERASE"/>
    <property type="match status" value="1"/>
</dbReference>
<dbReference type="Gene3D" id="1.25.40.10">
    <property type="entry name" value="Tetratricopeptide repeat domain"/>
    <property type="match status" value="1"/>
</dbReference>
<proteinExistence type="predicted"/>
<dbReference type="InterPro" id="IPR011990">
    <property type="entry name" value="TPR-like_helical_dom_sf"/>
</dbReference>
<dbReference type="InterPro" id="IPR050754">
    <property type="entry name" value="FKBP4/5/8-like"/>
</dbReference>
<reference evidence="12" key="3">
    <citation type="journal article" date="2017" name="Nature">
        <title>Genome sequence of the progenitor of the wheat D genome Aegilops tauschii.</title>
        <authorList>
            <person name="Luo M.C."/>
            <person name="Gu Y.Q."/>
            <person name="Puiu D."/>
            <person name="Wang H."/>
            <person name="Twardziok S.O."/>
            <person name="Deal K.R."/>
            <person name="Huo N."/>
            <person name="Zhu T."/>
            <person name="Wang L."/>
            <person name="Wang Y."/>
            <person name="McGuire P.E."/>
            <person name="Liu S."/>
            <person name="Long H."/>
            <person name="Ramasamy R.K."/>
            <person name="Rodriguez J.C."/>
            <person name="Van S.L."/>
            <person name="Yuan L."/>
            <person name="Wang Z."/>
            <person name="Xia Z."/>
            <person name="Xiao L."/>
            <person name="Anderson O.D."/>
            <person name="Ouyang S."/>
            <person name="Liang Y."/>
            <person name="Zimin A.V."/>
            <person name="Pertea G."/>
            <person name="Qi P."/>
            <person name="Bennetzen J.L."/>
            <person name="Dai X."/>
            <person name="Dawson M.W."/>
            <person name="Muller H.G."/>
            <person name="Kugler K."/>
            <person name="Rivarola-Duarte L."/>
            <person name="Spannagl M."/>
            <person name="Mayer K.F.X."/>
            <person name="Lu F.H."/>
            <person name="Bevan M.W."/>
            <person name="Leroy P."/>
            <person name="Li P."/>
            <person name="You F.M."/>
            <person name="Sun Q."/>
            <person name="Liu Z."/>
            <person name="Lyons E."/>
            <person name="Wicker T."/>
            <person name="Salzberg S.L."/>
            <person name="Devos K.M."/>
            <person name="Dvorak J."/>
        </authorList>
    </citation>
    <scope>NUCLEOTIDE SEQUENCE [LARGE SCALE GENOMIC DNA]</scope>
    <source>
        <strain evidence="12">cv. AL8/78</strain>
    </source>
</reference>
<dbReference type="SMART" id="SM00028">
    <property type="entry name" value="TPR"/>
    <property type="match status" value="3"/>
</dbReference>
<dbReference type="GO" id="GO:0005516">
    <property type="term" value="F:calmodulin binding"/>
    <property type="evidence" value="ECO:0007669"/>
    <property type="project" value="UniProtKB-KW"/>
</dbReference>
<evidence type="ECO:0000256" key="4">
    <source>
        <dbReference type="ARBA" id="ARBA00022803"/>
    </source>
</evidence>
<name>A0A453BTL8_AEGTS</name>
<dbReference type="KEGG" id="ats:109744277"/>
<reference evidence="12" key="4">
    <citation type="submission" date="2019-03" db="UniProtKB">
        <authorList>
            <consortium name="EnsemblPlants"/>
        </authorList>
    </citation>
    <scope>IDENTIFICATION</scope>
</reference>
<evidence type="ECO:0000256" key="1">
    <source>
        <dbReference type="ARBA" id="ARBA00000971"/>
    </source>
</evidence>
<dbReference type="FunFam" id="3.10.50.40:FF:000017">
    <property type="entry name" value="Peptidylprolyl isomerase"/>
    <property type="match status" value="1"/>
</dbReference>
<evidence type="ECO:0000256" key="3">
    <source>
        <dbReference type="ARBA" id="ARBA00022737"/>
    </source>
</evidence>
<evidence type="ECO:0000313" key="13">
    <source>
        <dbReference type="Proteomes" id="UP000015105"/>
    </source>
</evidence>
<feature type="region of interest" description="Disordered" evidence="10">
    <location>
        <begin position="1"/>
        <end position="59"/>
    </location>
</feature>
<keyword evidence="13" id="KW-1185">Reference proteome</keyword>
<organism evidence="12 13">
    <name type="scientific">Aegilops tauschii subsp. strangulata</name>
    <name type="common">Goatgrass</name>
    <dbReference type="NCBI Taxonomy" id="200361"/>
    <lineage>
        <taxon>Eukaryota</taxon>
        <taxon>Viridiplantae</taxon>
        <taxon>Streptophyta</taxon>
        <taxon>Embryophyta</taxon>
        <taxon>Tracheophyta</taxon>
        <taxon>Spermatophyta</taxon>
        <taxon>Magnoliopsida</taxon>
        <taxon>Liliopsida</taxon>
        <taxon>Poales</taxon>
        <taxon>Poaceae</taxon>
        <taxon>BOP clade</taxon>
        <taxon>Pooideae</taxon>
        <taxon>Triticodae</taxon>
        <taxon>Triticeae</taxon>
        <taxon>Triticinae</taxon>
        <taxon>Aegilops</taxon>
    </lineage>
</organism>
<dbReference type="EnsemblPlants" id="AET2Gv20626600.1">
    <property type="protein sequence ID" value="AET2Gv20626600.1"/>
    <property type="gene ID" value="AET2Gv20626600"/>
</dbReference>
<dbReference type="FunFam" id="1.25.40.10:FF:000008">
    <property type="entry name" value="Peptidylprolyl isomerase"/>
    <property type="match status" value="1"/>
</dbReference>
<reference evidence="13" key="2">
    <citation type="journal article" date="2017" name="Nat. Plants">
        <title>The Aegilops tauschii genome reveals multiple impacts of transposons.</title>
        <authorList>
            <person name="Zhao G."/>
            <person name="Zou C."/>
            <person name="Li K."/>
            <person name="Wang K."/>
            <person name="Li T."/>
            <person name="Gao L."/>
            <person name="Zhang X."/>
            <person name="Wang H."/>
            <person name="Yang Z."/>
            <person name="Liu X."/>
            <person name="Jiang W."/>
            <person name="Mao L."/>
            <person name="Kong X."/>
            <person name="Jiao Y."/>
            <person name="Jia J."/>
        </authorList>
    </citation>
    <scope>NUCLEOTIDE SEQUENCE [LARGE SCALE GENOMIC DNA]</scope>
    <source>
        <strain evidence="13">cv. AL8/78</strain>
    </source>
</reference>
<dbReference type="PANTHER" id="PTHR46512:SF9">
    <property type="entry name" value="PEPTIDYLPROLYL ISOMERASE"/>
    <property type="match status" value="1"/>
</dbReference>
<feature type="domain" description="PPIase FKBP-type" evidence="11">
    <location>
        <begin position="191"/>
        <end position="280"/>
    </location>
</feature>
<evidence type="ECO:0000256" key="8">
    <source>
        <dbReference type="PROSITE-ProRule" id="PRU00277"/>
    </source>
</evidence>
<evidence type="ECO:0000256" key="7">
    <source>
        <dbReference type="ARBA" id="ARBA00023235"/>
    </source>
</evidence>
<keyword evidence="7 8" id="KW-0413">Isomerase</keyword>
<protein>
    <recommendedName>
        <fullName evidence="2 8">peptidylprolyl isomerase</fullName>
        <ecNumber evidence="2 8">5.2.1.8</ecNumber>
    </recommendedName>
</protein>
<sequence>MAAVEDEALRALEEEDDAMMNEPDGEPMDGLDVDEEEEADSPATMKVGEEKEIGKQGLKKKLVKEGEGWERPETGDEVEVHYTGTLLDGTKFDSSRDRGTPFKFKLGQGQVIKGWDQGIKTMKKGENAVLTIPPDLAYGEAGSPPTIPPNATLQFDVELLSWASVKDICKDGGIFKKVLVEGQKWENPKDLDEVTVKYEARLEDGSVVSKSEGIEFAVKDGYFCPALSKAVKTMKKGEKVLLTVKPQYGFGEQGRPASEVEAAVPPNSTLHIDLELVSWKTITLIGDDKRILKKVLKEGEGYERPNDGAVVRVRLIGKLDDGTVFTKKGHEGDEPFEFKTDEEQVIEGLDTTVLTMKKGEVASARIPPEHAFGSTETKLDIAMVPPNSTVFYEVDLVSFEKEKESWDLKSNAENIEAAAKKKDEGNAWFKMGKYAKASKRYEKAAKYIEYDSSFSEDEKKQSKAVKISIKLNNAACKLKLKDYKEAEKLCAKVLELESTNVKALYRRAQAYTELVDLELAELDIKKALEIDPDNREVKVAYKALKDKLREYNKRDAKFYGNMFAKWRKTENAAGKQNAQPMAIDSTA</sequence>
<reference evidence="12" key="5">
    <citation type="journal article" date="2021" name="G3 (Bethesda)">
        <title>Aegilops tauschii genome assembly Aet v5.0 features greater sequence contiguity and improved annotation.</title>
        <authorList>
            <person name="Wang L."/>
            <person name="Zhu T."/>
            <person name="Rodriguez J.C."/>
            <person name="Deal K.R."/>
            <person name="Dubcovsky J."/>
            <person name="McGuire P.E."/>
            <person name="Lux T."/>
            <person name="Spannagl M."/>
            <person name="Mayer K.F.X."/>
            <person name="Baldrich P."/>
            <person name="Meyers B.C."/>
            <person name="Huo N."/>
            <person name="Gu Y.Q."/>
            <person name="Zhou H."/>
            <person name="Devos K.M."/>
            <person name="Bennetzen J.L."/>
            <person name="Unver T."/>
            <person name="Budak H."/>
            <person name="Gulick P.J."/>
            <person name="Galiba G."/>
            <person name="Kalapos B."/>
            <person name="Nelson D.R."/>
            <person name="Li P."/>
            <person name="You F.M."/>
            <person name="Luo M.C."/>
            <person name="Dvorak J."/>
        </authorList>
    </citation>
    <scope>NUCLEOTIDE SEQUENCE [LARGE SCALE GENOMIC DNA]</scope>
    <source>
        <strain evidence="12">cv. AL8/78</strain>
    </source>
</reference>
<feature type="repeat" description="TPR" evidence="9">
    <location>
        <begin position="501"/>
        <end position="534"/>
    </location>
</feature>
<dbReference type="Proteomes" id="UP000015105">
    <property type="component" value="Chromosome 2D"/>
</dbReference>
<dbReference type="FunFam" id="3.10.50.40:FF:000022">
    <property type="entry name" value="Peptidylprolyl isomerase"/>
    <property type="match status" value="1"/>
</dbReference>
<dbReference type="Gene3D" id="3.10.50.40">
    <property type="match status" value="3"/>
</dbReference>